<proteinExistence type="predicted"/>
<dbReference type="EMBL" id="BAABJI010000002">
    <property type="protein sequence ID" value="GAA4924676.1"/>
    <property type="molecule type" value="Genomic_DNA"/>
</dbReference>
<organism evidence="1 2">
    <name type="scientific">Mucilaginibacter defluvii</name>
    <dbReference type="NCBI Taxonomy" id="1196019"/>
    <lineage>
        <taxon>Bacteria</taxon>
        <taxon>Pseudomonadati</taxon>
        <taxon>Bacteroidota</taxon>
        <taxon>Sphingobacteriia</taxon>
        <taxon>Sphingobacteriales</taxon>
        <taxon>Sphingobacteriaceae</taxon>
        <taxon>Mucilaginibacter</taxon>
    </lineage>
</organism>
<gene>
    <name evidence="1" type="ORF">GCM10023313_31360</name>
</gene>
<evidence type="ECO:0000313" key="2">
    <source>
        <dbReference type="Proteomes" id="UP001501436"/>
    </source>
</evidence>
<reference evidence="2" key="1">
    <citation type="journal article" date="2019" name="Int. J. Syst. Evol. Microbiol.">
        <title>The Global Catalogue of Microorganisms (GCM) 10K type strain sequencing project: providing services to taxonomists for standard genome sequencing and annotation.</title>
        <authorList>
            <consortium name="The Broad Institute Genomics Platform"/>
            <consortium name="The Broad Institute Genome Sequencing Center for Infectious Disease"/>
            <person name="Wu L."/>
            <person name="Ma J."/>
        </authorList>
    </citation>
    <scope>NUCLEOTIDE SEQUENCE [LARGE SCALE GENOMIC DNA]</scope>
    <source>
        <strain evidence="2">JCM 18283</strain>
    </source>
</reference>
<comment type="caution">
    <text evidence="1">The sequence shown here is derived from an EMBL/GenBank/DDBJ whole genome shotgun (WGS) entry which is preliminary data.</text>
</comment>
<accession>A0ABP9G0I9</accession>
<dbReference type="RefSeq" id="WP_345332362.1">
    <property type="nucleotide sequence ID" value="NZ_BAABJI010000002.1"/>
</dbReference>
<evidence type="ECO:0000313" key="1">
    <source>
        <dbReference type="EMBL" id="GAA4924676.1"/>
    </source>
</evidence>
<sequence>MQADKQNDWGSPIKYLTLKEIGDPVTAMDAFFDDDWLPDQLARLASWREAIFSKTYYTDRNGNPGSLLSFHESNISLIEAAWVLWKRGENVGVITADLIPGERDIWRDYPQNLSDAELCDPFSVIGHIFSKYSLPDYRVQLYEWLEHGLSCISGEGWVVTGDFIAIFENLQKLYSASWLIYQRSKVVPHLKDKKDHNVTAEQINAIIVEQPNGIATEQANEIAKEHPSEISLYRLNTVIPTICNDVLRDLVSVIQNKVPTVQAIIYLGVRPDSADKLFLLVLTSDDEQRQAQHLNSIIEQSCEAIAKVTVLVHYAGAFKTAVAKGNFFFCQVLSCPVIYLSGGLLASA</sequence>
<name>A0ABP9G0I9_9SPHI</name>
<protein>
    <submittedName>
        <fullName evidence="1">Uncharacterized protein</fullName>
    </submittedName>
</protein>
<dbReference type="Proteomes" id="UP001501436">
    <property type="component" value="Unassembled WGS sequence"/>
</dbReference>
<keyword evidence="2" id="KW-1185">Reference proteome</keyword>